<dbReference type="PROSITE" id="PS00557">
    <property type="entry name" value="FMN_HYDROXY_ACID_DH_1"/>
    <property type="match status" value="1"/>
</dbReference>
<comment type="similarity">
    <text evidence="5">Belongs to the FMN-dependent alpha-hydroxy acid dehydrogenase family.</text>
</comment>
<evidence type="ECO:0000256" key="1">
    <source>
        <dbReference type="ARBA" id="ARBA00001917"/>
    </source>
</evidence>
<reference evidence="9 10" key="1">
    <citation type="submission" date="2020-08" db="EMBL/GenBank/DDBJ databases">
        <title>Genomic Encyclopedia of Type Strains, Phase IV (KMG-IV): sequencing the most valuable type-strain genomes for metagenomic binning, comparative biology and taxonomic classification.</title>
        <authorList>
            <person name="Goeker M."/>
        </authorList>
    </citation>
    <scope>NUCLEOTIDE SEQUENCE [LARGE SCALE GENOMIC DNA]</scope>
    <source>
        <strain evidence="9 10">DSM 16268</strain>
    </source>
</reference>
<feature type="binding site" evidence="7">
    <location>
        <position position="273"/>
    </location>
    <ligand>
        <name>glyoxylate</name>
        <dbReference type="ChEBI" id="CHEBI:36655"/>
    </ligand>
</feature>
<feature type="binding site" evidence="7">
    <location>
        <begin position="76"/>
        <end position="78"/>
    </location>
    <ligand>
        <name>FMN</name>
        <dbReference type="ChEBI" id="CHEBI:58210"/>
    </ligand>
</feature>
<protein>
    <submittedName>
        <fullName evidence="9">Isopentenyl diphosphate isomerase/L-lactate dehydrogenase-like FMN-dependent dehydrogenase</fullName>
    </submittedName>
</protein>
<dbReference type="Pfam" id="PF01070">
    <property type="entry name" value="FMN_dh"/>
    <property type="match status" value="1"/>
</dbReference>
<keyword evidence="4" id="KW-0560">Oxidoreductase</keyword>
<keyword evidence="9" id="KW-0413">Isomerase</keyword>
<dbReference type="InterPro" id="IPR008259">
    <property type="entry name" value="FMN_hydac_DH_AS"/>
</dbReference>
<dbReference type="InterPro" id="IPR000262">
    <property type="entry name" value="FMN-dep_DH"/>
</dbReference>
<dbReference type="InterPro" id="IPR037396">
    <property type="entry name" value="FMN_HAD"/>
</dbReference>
<dbReference type="GO" id="GO:0005886">
    <property type="term" value="C:plasma membrane"/>
    <property type="evidence" value="ECO:0007669"/>
    <property type="project" value="TreeGrafter"/>
</dbReference>
<dbReference type="GO" id="GO:0004459">
    <property type="term" value="F:L-lactate dehydrogenase (NAD+) activity"/>
    <property type="evidence" value="ECO:0007669"/>
    <property type="project" value="TreeGrafter"/>
</dbReference>
<feature type="binding site" evidence="7">
    <location>
        <position position="249"/>
    </location>
    <ligand>
        <name>FMN</name>
        <dbReference type="ChEBI" id="CHEBI:58210"/>
    </ligand>
</feature>
<dbReference type="Gene3D" id="3.20.20.70">
    <property type="entry name" value="Aldolase class I"/>
    <property type="match status" value="1"/>
</dbReference>
<dbReference type="FunFam" id="3.20.20.70:FF:000029">
    <property type="entry name" value="L-lactate dehydrogenase"/>
    <property type="match status" value="1"/>
</dbReference>
<dbReference type="RefSeq" id="WP_183852432.1">
    <property type="nucleotide sequence ID" value="NZ_JACHOO010000001.1"/>
</dbReference>
<feature type="binding site" evidence="7">
    <location>
        <position position="23"/>
    </location>
    <ligand>
        <name>glyoxylate</name>
        <dbReference type="ChEBI" id="CHEBI:36655"/>
    </ligand>
</feature>
<feature type="binding site" evidence="7">
    <location>
        <position position="153"/>
    </location>
    <ligand>
        <name>FMN</name>
        <dbReference type="ChEBI" id="CHEBI:58210"/>
    </ligand>
</feature>
<feature type="binding site" evidence="7">
    <location>
        <position position="127"/>
    </location>
    <ligand>
        <name>glyoxylate</name>
        <dbReference type="ChEBI" id="CHEBI:36655"/>
    </ligand>
</feature>
<keyword evidence="10" id="KW-1185">Reference proteome</keyword>
<dbReference type="CDD" id="cd02809">
    <property type="entry name" value="alpha_hydroxyacid_oxid_FMN"/>
    <property type="match status" value="1"/>
</dbReference>
<dbReference type="Proteomes" id="UP000523821">
    <property type="component" value="Unassembled WGS sequence"/>
</dbReference>
<evidence type="ECO:0000256" key="3">
    <source>
        <dbReference type="ARBA" id="ARBA00022643"/>
    </source>
</evidence>
<dbReference type="InterPro" id="IPR013785">
    <property type="entry name" value="Aldolase_TIM"/>
</dbReference>
<feature type="binding site" evidence="7">
    <location>
        <begin position="304"/>
        <end position="308"/>
    </location>
    <ligand>
        <name>FMN</name>
        <dbReference type="ChEBI" id="CHEBI:58210"/>
    </ligand>
</feature>
<proteinExistence type="inferred from homology"/>
<evidence type="ECO:0000313" key="9">
    <source>
        <dbReference type="EMBL" id="MBB5751610.1"/>
    </source>
</evidence>
<keyword evidence="2 7" id="KW-0285">Flavoprotein</keyword>
<dbReference type="InterPro" id="IPR012133">
    <property type="entry name" value="Alpha-hydoxy_acid_DH_FMN"/>
</dbReference>
<dbReference type="GO" id="GO:0009060">
    <property type="term" value="P:aerobic respiration"/>
    <property type="evidence" value="ECO:0007669"/>
    <property type="project" value="TreeGrafter"/>
</dbReference>
<feature type="binding site" evidence="7">
    <location>
        <position position="105"/>
    </location>
    <ligand>
        <name>FMN</name>
        <dbReference type="ChEBI" id="CHEBI:58210"/>
    </ligand>
</feature>
<feature type="binding site" evidence="7">
    <location>
        <position position="125"/>
    </location>
    <ligand>
        <name>FMN</name>
        <dbReference type="ChEBI" id="CHEBI:58210"/>
    </ligand>
</feature>
<dbReference type="PROSITE" id="PS51349">
    <property type="entry name" value="FMN_HYDROXY_ACID_DH_2"/>
    <property type="match status" value="1"/>
</dbReference>
<dbReference type="PIRSF" id="PIRSF000138">
    <property type="entry name" value="Al-hdrx_acd_dh"/>
    <property type="match status" value="1"/>
</dbReference>
<evidence type="ECO:0000256" key="5">
    <source>
        <dbReference type="ARBA" id="ARBA00024042"/>
    </source>
</evidence>
<organism evidence="9 10">
    <name type="scientific">Prosthecomicrobium pneumaticum</name>
    <dbReference type="NCBI Taxonomy" id="81895"/>
    <lineage>
        <taxon>Bacteria</taxon>
        <taxon>Pseudomonadati</taxon>
        <taxon>Pseudomonadota</taxon>
        <taxon>Alphaproteobacteria</taxon>
        <taxon>Hyphomicrobiales</taxon>
        <taxon>Kaistiaceae</taxon>
        <taxon>Prosthecomicrobium</taxon>
    </lineage>
</organism>
<dbReference type="GO" id="GO:0016853">
    <property type="term" value="F:isomerase activity"/>
    <property type="evidence" value="ECO:0007669"/>
    <property type="project" value="UniProtKB-KW"/>
</dbReference>
<dbReference type="AlphaFoldDB" id="A0A7W9CTH9"/>
<evidence type="ECO:0000256" key="4">
    <source>
        <dbReference type="ARBA" id="ARBA00023002"/>
    </source>
</evidence>
<sequence length="381" mass="40165">MIVNIEDARRRARRRLPRMFFDYLDGGAFAEATMRRNRSDFDALTLEQHVLVDVSRRDLTHHFLGRTWKLPMMLGPIGFCGMMAGGGEVKAATAAAKAGIGFALSTFAIASIEAVRTKAPLPAFQLYMFRDRAIAADLVARAAAAGVETLFVTVDTAVSGIRERDTRNGFRTSARLGPRALLDMALHPLWGLDVLANGKPQLGNAAGRPGMGSTLMAQAAQFSAGLDPTVGPADLEWLRSRWQGRLIAKGVLSARDAQTAIDSGCDGVVVSNHGGRQLDGARSTISVLPEIADAVGGRAEVLLDSGIRRGSDIAKALALGADGVLIGRAYIYGLAAAGEAGVGGVIEHLRGELDVTLALMGLDSIAALKAAGRDAVRRATL</sequence>
<dbReference type="SUPFAM" id="SSF51395">
    <property type="entry name" value="FMN-linked oxidoreductases"/>
    <property type="match status" value="1"/>
</dbReference>
<feature type="active site" description="Proton acceptor" evidence="6">
    <location>
        <position position="273"/>
    </location>
</feature>
<name>A0A7W9CTH9_9HYPH</name>
<evidence type="ECO:0000256" key="6">
    <source>
        <dbReference type="PIRSR" id="PIRSR000138-1"/>
    </source>
</evidence>
<dbReference type="GO" id="GO:0010181">
    <property type="term" value="F:FMN binding"/>
    <property type="evidence" value="ECO:0007669"/>
    <property type="project" value="InterPro"/>
</dbReference>
<accession>A0A7W9CTH9</accession>
<comment type="cofactor">
    <cofactor evidence="1">
        <name>FMN</name>
        <dbReference type="ChEBI" id="CHEBI:58210"/>
    </cofactor>
</comment>
<evidence type="ECO:0000256" key="2">
    <source>
        <dbReference type="ARBA" id="ARBA00022630"/>
    </source>
</evidence>
<evidence type="ECO:0000259" key="8">
    <source>
        <dbReference type="PROSITE" id="PS51349"/>
    </source>
</evidence>
<feature type="binding site" evidence="7">
    <location>
        <position position="276"/>
    </location>
    <ligand>
        <name>glyoxylate</name>
        <dbReference type="ChEBI" id="CHEBI:36655"/>
    </ligand>
</feature>
<feature type="binding site" evidence="7">
    <location>
        <position position="162"/>
    </location>
    <ligand>
        <name>glyoxylate</name>
        <dbReference type="ChEBI" id="CHEBI:36655"/>
    </ligand>
</feature>
<gene>
    <name evidence="9" type="ORF">GGQ63_000653</name>
</gene>
<keyword evidence="3 7" id="KW-0288">FMN</keyword>
<feature type="binding site" evidence="7">
    <location>
        <begin position="327"/>
        <end position="328"/>
    </location>
    <ligand>
        <name>FMN</name>
        <dbReference type="ChEBI" id="CHEBI:58210"/>
    </ligand>
</feature>
<feature type="binding site" evidence="7">
    <location>
        <position position="271"/>
    </location>
    <ligand>
        <name>FMN</name>
        <dbReference type="ChEBI" id="CHEBI:58210"/>
    </ligand>
</feature>
<dbReference type="NCBIfam" id="NF008398">
    <property type="entry name" value="PRK11197.1"/>
    <property type="match status" value="1"/>
</dbReference>
<evidence type="ECO:0000313" key="10">
    <source>
        <dbReference type="Proteomes" id="UP000523821"/>
    </source>
</evidence>
<dbReference type="PANTHER" id="PTHR10578">
    <property type="entry name" value="S -2-HYDROXY-ACID OXIDASE-RELATED"/>
    <property type="match status" value="1"/>
</dbReference>
<feature type="domain" description="FMN hydroxy acid dehydrogenase" evidence="8">
    <location>
        <begin position="1"/>
        <end position="378"/>
    </location>
</feature>
<comment type="caution">
    <text evidence="9">The sequence shown here is derived from an EMBL/GenBank/DDBJ whole genome shotgun (WGS) entry which is preliminary data.</text>
</comment>
<dbReference type="PANTHER" id="PTHR10578:SF107">
    <property type="entry name" value="2-HYDROXYACID OXIDASE 1"/>
    <property type="match status" value="1"/>
</dbReference>
<evidence type="ECO:0000256" key="7">
    <source>
        <dbReference type="PIRSR" id="PIRSR000138-2"/>
    </source>
</evidence>
<dbReference type="EMBL" id="JACHOO010000001">
    <property type="protein sequence ID" value="MBB5751610.1"/>
    <property type="molecule type" value="Genomic_DNA"/>
</dbReference>